<dbReference type="Proteomes" id="UP001501251">
    <property type="component" value="Unassembled WGS sequence"/>
</dbReference>
<gene>
    <name evidence="2" type="ORF">GCM10022252_19080</name>
</gene>
<evidence type="ECO:0000313" key="2">
    <source>
        <dbReference type="EMBL" id="GAA4186692.1"/>
    </source>
</evidence>
<sequence>MAPTAEFCGIDPEEMGTLAASLGGAADRLTAFREEFDRKLGQNGISVPALREIADIADWGRTQVSMLHDRIDLINTLGNGAPELGRAGGAISLAAGQRGLVRLPDELKDFEVAQGLARMYGEDIFVNFGGEPQAKLIHEHADKIAKLAENPQAAAAFFALLSPKVRDSLPNLIAVTGSKTAKQDLAAFSKALGAALNAPTLVPAFAKVRDDLVKPADSKVAAWNRLALLKGANAPSSVRSAAARALTLDEFAKKPRQDWRAGGPAETKAYDLPEDLVAMGLEVLTGDGAAVRDAFAKMGGADVKLSRPDKMKLFLDYAKGTGNGDEVVEAFGRAMEAGSEVTTEKAGQHSPEAAAFALDAIKVAGSFGDDLPMIGWDSMSVIAKSYIHELASGARFDKAVYRTSGTGVPENWVLLPPGPPTFYLSPGDTFRFLKTFVGDKRLTDDFDATAAQFRYDTLTAAARLDAQAEQSHFEQTSKMFGDLAGLEFKATLDVRGEQDAINEMVLDIAKNTVSFGIDGISPTSRGAIATWELIKTFGVSTGLDKVADTVETQVEKATEARADFVLRLKYDMARLLHDADYPASDPPAEIVNRRTGNLKTYDEFVAEAKQEARGGKNWEQVLQEKLTPYERWMDSNRNLDYKAESASTHQANERPKEEIDLWE</sequence>
<protein>
    <submittedName>
        <fullName evidence="2">Uncharacterized protein</fullName>
    </submittedName>
</protein>
<feature type="compositionally biased region" description="Basic and acidic residues" evidence="1">
    <location>
        <begin position="651"/>
        <end position="663"/>
    </location>
</feature>
<keyword evidence="3" id="KW-1185">Reference proteome</keyword>
<proteinExistence type="predicted"/>
<feature type="region of interest" description="Disordered" evidence="1">
    <location>
        <begin position="643"/>
        <end position="663"/>
    </location>
</feature>
<organism evidence="2 3">
    <name type="scientific">Streptosporangium oxazolinicum</name>
    <dbReference type="NCBI Taxonomy" id="909287"/>
    <lineage>
        <taxon>Bacteria</taxon>
        <taxon>Bacillati</taxon>
        <taxon>Actinomycetota</taxon>
        <taxon>Actinomycetes</taxon>
        <taxon>Streptosporangiales</taxon>
        <taxon>Streptosporangiaceae</taxon>
        <taxon>Streptosporangium</taxon>
    </lineage>
</organism>
<evidence type="ECO:0000256" key="1">
    <source>
        <dbReference type="SAM" id="MobiDB-lite"/>
    </source>
</evidence>
<dbReference type="EMBL" id="BAABAQ010000002">
    <property type="protein sequence ID" value="GAA4186692.1"/>
    <property type="molecule type" value="Genomic_DNA"/>
</dbReference>
<accession>A0ABP8ANL5</accession>
<name>A0ABP8ANL5_9ACTN</name>
<comment type="caution">
    <text evidence="2">The sequence shown here is derived from an EMBL/GenBank/DDBJ whole genome shotgun (WGS) entry which is preliminary data.</text>
</comment>
<dbReference type="RefSeq" id="WP_344917086.1">
    <property type="nucleotide sequence ID" value="NZ_BAABAQ010000002.1"/>
</dbReference>
<evidence type="ECO:0000313" key="3">
    <source>
        <dbReference type="Proteomes" id="UP001501251"/>
    </source>
</evidence>
<reference evidence="3" key="1">
    <citation type="journal article" date="2019" name="Int. J. Syst. Evol. Microbiol.">
        <title>The Global Catalogue of Microorganisms (GCM) 10K type strain sequencing project: providing services to taxonomists for standard genome sequencing and annotation.</title>
        <authorList>
            <consortium name="The Broad Institute Genomics Platform"/>
            <consortium name="The Broad Institute Genome Sequencing Center for Infectious Disease"/>
            <person name="Wu L."/>
            <person name="Ma J."/>
        </authorList>
    </citation>
    <scope>NUCLEOTIDE SEQUENCE [LARGE SCALE GENOMIC DNA]</scope>
    <source>
        <strain evidence="3">JCM 17388</strain>
    </source>
</reference>